<dbReference type="Gene3D" id="3.40.50.2300">
    <property type="match status" value="1"/>
</dbReference>
<dbReference type="KEGG" id="peh:Spb1_12340"/>
<gene>
    <name evidence="3" type="primary">rcp1</name>
    <name evidence="3" type="ORF">Spb1_12340</name>
</gene>
<protein>
    <submittedName>
        <fullName evidence="3">Response regulator rcp1</fullName>
    </submittedName>
</protein>
<evidence type="ECO:0000256" key="1">
    <source>
        <dbReference type="PROSITE-ProRule" id="PRU00169"/>
    </source>
</evidence>
<dbReference type="Pfam" id="PF00072">
    <property type="entry name" value="Response_reg"/>
    <property type="match status" value="1"/>
</dbReference>
<evidence type="ECO:0000313" key="3">
    <source>
        <dbReference type="EMBL" id="QDV29348.1"/>
    </source>
</evidence>
<dbReference type="InterPro" id="IPR011006">
    <property type="entry name" value="CheY-like_superfamily"/>
</dbReference>
<dbReference type="PROSITE" id="PS50110">
    <property type="entry name" value="RESPONSE_REGULATORY"/>
    <property type="match status" value="1"/>
</dbReference>
<keyword evidence="4" id="KW-1185">Reference proteome</keyword>
<dbReference type="CDD" id="cd17557">
    <property type="entry name" value="REC_Rcp-like"/>
    <property type="match status" value="1"/>
</dbReference>
<accession>A0A518GLA4</accession>
<organism evidence="3 4">
    <name type="scientific">Planctopirus ephydatiae</name>
    <dbReference type="NCBI Taxonomy" id="2528019"/>
    <lineage>
        <taxon>Bacteria</taxon>
        <taxon>Pseudomonadati</taxon>
        <taxon>Planctomycetota</taxon>
        <taxon>Planctomycetia</taxon>
        <taxon>Planctomycetales</taxon>
        <taxon>Planctomycetaceae</taxon>
        <taxon>Planctopirus</taxon>
    </lineage>
</organism>
<sequence length="151" mass="17310">MINTETVGRPMEILLVEDSLMFSRIAIGALKNSHLRHRLTWVTDGEQALEFLHQRGIYQRAPRPDLIFLDLGLPGIDGRDVLAVLRAEEQIKSIPVVIMTASTDEATFVETEKLQVQGYLTKPLDIEKFNRLMIDLNQFWHQDMILPRTAN</sequence>
<name>A0A518GLA4_9PLAN</name>
<dbReference type="GO" id="GO:0000160">
    <property type="term" value="P:phosphorelay signal transduction system"/>
    <property type="evidence" value="ECO:0007669"/>
    <property type="project" value="InterPro"/>
</dbReference>
<reference evidence="3 4" key="1">
    <citation type="submission" date="2019-02" db="EMBL/GenBank/DDBJ databases">
        <title>Deep-cultivation of Planctomycetes and their phenomic and genomic characterization uncovers novel biology.</title>
        <authorList>
            <person name="Wiegand S."/>
            <person name="Jogler M."/>
            <person name="Boedeker C."/>
            <person name="Pinto D."/>
            <person name="Vollmers J."/>
            <person name="Rivas-Marin E."/>
            <person name="Kohn T."/>
            <person name="Peeters S.H."/>
            <person name="Heuer A."/>
            <person name="Rast P."/>
            <person name="Oberbeckmann S."/>
            <person name="Bunk B."/>
            <person name="Jeske O."/>
            <person name="Meyerdierks A."/>
            <person name="Storesund J.E."/>
            <person name="Kallscheuer N."/>
            <person name="Luecker S."/>
            <person name="Lage O.M."/>
            <person name="Pohl T."/>
            <person name="Merkel B.J."/>
            <person name="Hornburger P."/>
            <person name="Mueller R.-W."/>
            <person name="Bruemmer F."/>
            <person name="Labrenz M."/>
            <person name="Spormann A.M."/>
            <person name="Op den Camp H."/>
            <person name="Overmann J."/>
            <person name="Amann R."/>
            <person name="Jetten M.S.M."/>
            <person name="Mascher T."/>
            <person name="Medema M.H."/>
            <person name="Devos D.P."/>
            <person name="Kaster A.-K."/>
            <person name="Ovreas L."/>
            <person name="Rohde M."/>
            <person name="Galperin M.Y."/>
            <person name="Jogler C."/>
        </authorList>
    </citation>
    <scope>NUCLEOTIDE SEQUENCE [LARGE SCALE GENOMIC DNA]</scope>
    <source>
        <strain evidence="3 4">Spb1</strain>
    </source>
</reference>
<dbReference type="EMBL" id="CP036299">
    <property type="protein sequence ID" value="QDV29348.1"/>
    <property type="molecule type" value="Genomic_DNA"/>
</dbReference>
<dbReference type="InterPro" id="IPR052893">
    <property type="entry name" value="TCS_response_regulator"/>
</dbReference>
<dbReference type="AlphaFoldDB" id="A0A518GLA4"/>
<dbReference type="RefSeq" id="WP_145297095.1">
    <property type="nucleotide sequence ID" value="NZ_CP036299.1"/>
</dbReference>
<dbReference type="SUPFAM" id="SSF52172">
    <property type="entry name" value="CheY-like"/>
    <property type="match status" value="1"/>
</dbReference>
<dbReference type="OrthoDB" id="195863at2"/>
<dbReference type="PANTHER" id="PTHR44520:SF2">
    <property type="entry name" value="RESPONSE REGULATOR RCP1"/>
    <property type="match status" value="1"/>
</dbReference>
<keyword evidence="1" id="KW-0597">Phosphoprotein</keyword>
<evidence type="ECO:0000259" key="2">
    <source>
        <dbReference type="PROSITE" id="PS50110"/>
    </source>
</evidence>
<proteinExistence type="predicted"/>
<evidence type="ECO:0000313" key="4">
    <source>
        <dbReference type="Proteomes" id="UP000315349"/>
    </source>
</evidence>
<dbReference type="PANTHER" id="PTHR44520">
    <property type="entry name" value="RESPONSE REGULATOR RCP1-RELATED"/>
    <property type="match status" value="1"/>
</dbReference>
<dbReference type="SMART" id="SM00448">
    <property type="entry name" value="REC"/>
    <property type="match status" value="1"/>
</dbReference>
<feature type="modified residue" description="4-aspartylphosphate" evidence="1">
    <location>
        <position position="70"/>
    </location>
</feature>
<dbReference type="Proteomes" id="UP000315349">
    <property type="component" value="Chromosome"/>
</dbReference>
<dbReference type="InterPro" id="IPR001789">
    <property type="entry name" value="Sig_transdc_resp-reg_receiver"/>
</dbReference>
<feature type="domain" description="Response regulatory" evidence="2">
    <location>
        <begin position="12"/>
        <end position="137"/>
    </location>
</feature>